<keyword evidence="3" id="KW-1185">Reference proteome</keyword>
<reference evidence="2 3" key="1">
    <citation type="submission" date="2024-01" db="EMBL/GenBank/DDBJ databases">
        <title>A telomere-to-telomere, gap-free genome of sweet tea (Lithocarpus litseifolius).</title>
        <authorList>
            <person name="Zhou J."/>
        </authorList>
    </citation>
    <scope>NUCLEOTIDE SEQUENCE [LARGE SCALE GENOMIC DNA]</scope>
    <source>
        <strain evidence="2">Zhou-2022a</strain>
        <tissue evidence="2">Leaf</tissue>
    </source>
</reference>
<name>A0AAW2DBV8_9ROSI</name>
<dbReference type="EMBL" id="JAZDWU010000003">
    <property type="protein sequence ID" value="KAL0007609.1"/>
    <property type="molecule type" value="Genomic_DNA"/>
</dbReference>
<gene>
    <name evidence="2" type="ORF">SO802_009111</name>
</gene>
<proteinExistence type="predicted"/>
<evidence type="ECO:0000313" key="2">
    <source>
        <dbReference type="EMBL" id="KAL0007609.1"/>
    </source>
</evidence>
<organism evidence="2 3">
    <name type="scientific">Lithocarpus litseifolius</name>
    <dbReference type="NCBI Taxonomy" id="425828"/>
    <lineage>
        <taxon>Eukaryota</taxon>
        <taxon>Viridiplantae</taxon>
        <taxon>Streptophyta</taxon>
        <taxon>Embryophyta</taxon>
        <taxon>Tracheophyta</taxon>
        <taxon>Spermatophyta</taxon>
        <taxon>Magnoliopsida</taxon>
        <taxon>eudicotyledons</taxon>
        <taxon>Gunneridae</taxon>
        <taxon>Pentapetalae</taxon>
        <taxon>rosids</taxon>
        <taxon>fabids</taxon>
        <taxon>Fagales</taxon>
        <taxon>Fagaceae</taxon>
        <taxon>Lithocarpus</taxon>
    </lineage>
</organism>
<feature type="region of interest" description="Disordered" evidence="1">
    <location>
        <begin position="148"/>
        <end position="174"/>
    </location>
</feature>
<comment type="caution">
    <text evidence="2">The sequence shown here is derived from an EMBL/GenBank/DDBJ whole genome shotgun (WGS) entry which is preliminary data.</text>
</comment>
<dbReference type="AlphaFoldDB" id="A0AAW2DBV8"/>
<protein>
    <submittedName>
        <fullName evidence="2">Uncharacterized protein</fullName>
    </submittedName>
</protein>
<evidence type="ECO:0000256" key="1">
    <source>
        <dbReference type="SAM" id="MobiDB-lite"/>
    </source>
</evidence>
<sequence>MSRDGLLDEQGASVLSEKLVMANGATDTSQEKGLQCEEIIIDITRVGDPKRAPECCIYKIAAWISDRRSRLGSPIRDRRLDLRSEIAAWISDRRSSLGSPIRDRGLDHRSEIAAWISDPRSRPGSPIRDRRLDLRSEIAAWISDPRSRLGDGVRSDRRSKPRSPISDPRSRLGDRTLGAPIDVLVGAGLGLRQPVRTVRF</sequence>
<evidence type="ECO:0000313" key="3">
    <source>
        <dbReference type="Proteomes" id="UP001459277"/>
    </source>
</evidence>
<feature type="compositionally biased region" description="Basic and acidic residues" evidence="1">
    <location>
        <begin position="148"/>
        <end position="158"/>
    </location>
</feature>
<dbReference type="Proteomes" id="UP001459277">
    <property type="component" value="Unassembled WGS sequence"/>
</dbReference>
<accession>A0AAW2DBV8</accession>